<dbReference type="InterPro" id="IPR004482">
    <property type="entry name" value="Mg_chelat-rel"/>
</dbReference>
<dbReference type="GO" id="GO:0005524">
    <property type="term" value="F:ATP binding"/>
    <property type="evidence" value="ECO:0007669"/>
    <property type="project" value="UniProtKB-KW"/>
</dbReference>
<dbReference type="Pfam" id="PF01078">
    <property type="entry name" value="Mg_chelatase"/>
    <property type="match status" value="1"/>
</dbReference>
<dbReference type="InterPro" id="IPR027417">
    <property type="entry name" value="P-loop_NTPase"/>
</dbReference>
<sequence>MPSHIFSAAIYGPEAQIITVETDIAHGLHCFTIVGLPDKSVDESRDRINSAVKNTGFHHPKKTNQKIIVNLAPASLRKEGSAYDLPIAISYLIASEQIAGDTGSCAFAGELALGGELRPIRGALAIASAAKKQGLRALVVPAENAAEASLVSGIAVIPARTLLDCVDYVTKGTLPPAAQEQRAPKEDAKDGDDDAIDFSHIHGQEHAKRALVIAAAGGHNILMSGPPGSGKTLLAKALVSILPELSEQEMIETTQMHSIAGELEPGFWAVRERPFRAPHHSASHIALVGGGAHASLGEVTLAHNGVLFLDEFPEFQKNVLEALRQPLEDGSITVARAYGTFSYPARFMLVATKNPCPCGYYQSTQKECSCTMANILRYQKKVSGPIADRIDMHIEVPAVEHAKLAGAALQGESEQARERIKQARALQAARFAESRITLNAHLNVRQIKKHCLLDNASEAMLSQAMATLKLSARVYHKIIKIARTIADLEQSEHIEPHHIAESLQYQARG</sequence>
<dbReference type="InterPro" id="IPR020568">
    <property type="entry name" value="Ribosomal_Su5_D2-typ_SF"/>
</dbReference>
<dbReference type="Pfam" id="PF13335">
    <property type="entry name" value="Mg_chelatase_C"/>
    <property type="match status" value="1"/>
</dbReference>
<dbReference type="SUPFAM" id="SSF54211">
    <property type="entry name" value="Ribosomal protein S5 domain 2-like"/>
    <property type="match status" value="1"/>
</dbReference>
<dbReference type="SUPFAM" id="SSF52540">
    <property type="entry name" value="P-loop containing nucleoside triphosphate hydrolases"/>
    <property type="match status" value="1"/>
</dbReference>
<dbReference type="AlphaFoldDB" id="A0A1F5BUS9"/>
<evidence type="ECO:0000256" key="1">
    <source>
        <dbReference type="ARBA" id="ARBA00006354"/>
    </source>
</evidence>
<dbReference type="CDD" id="cd00009">
    <property type="entry name" value="AAA"/>
    <property type="match status" value="1"/>
</dbReference>
<dbReference type="InterPro" id="IPR003593">
    <property type="entry name" value="AAA+_ATPase"/>
</dbReference>
<dbReference type="STRING" id="1797298.A2988_02370"/>
<dbReference type="PANTHER" id="PTHR32039:SF7">
    <property type="entry name" value="COMPETENCE PROTEIN COMM"/>
    <property type="match status" value="1"/>
</dbReference>
<dbReference type="EMBL" id="MEYS01000001">
    <property type="protein sequence ID" value="OGD34350.1"/>
    <property type="molecule type" value="Genomic_DNA"/>
</dbReference>
<dbReference type="GO" id="GO:0003677">
    <property type="term" value="F:DNA binding"/>
    <property type="evidence" value="ECO:0007669"/>
    <property type="project" value="InterPro"/>
</dbReference>
<dbReference type="InterPro" id="IPR025158">
    <property type="entry name" value="Mg_chelat-rel_C"/>
</dbReference>
<evidence type="ECO:0000256" key="2">
    <source>
        <dbReference type="ARBA" id="ARBA00022741"/>
    </source>
</evidence>
<dbReference type="InterPro" id="IPR001208">
    <property type="entry name" value="MCM_dom"/>
</dbReference>
<dbReference type="PRINTS" id="PR01657">
    <property type="entry name" value="MCMFAMILY"/>
</dbReference>
<evidence type="ECO:0000259" key="4">
    <source>
        <dbReference type="SMART" id="SM00382"/>
    </source>
</evidence>
<dbReference type="Gene3D" id="3.40.50.300">
    <property type="entry name" value="P-loop containing nucleotide triphosphate hydrolases"/>
    <property type="match status" value="1"/>
</dbReference>
<gene>
    <name evidence="5" type="ORF">A2988_02370</name>
</gene>
<evidence type="ECO:0000313" key="5">
    <source>
        <dbReference type="EMBL" id="OGD34350.1"/>
    </source>
</evidence>
<dbReference type="PANTHER" id="PTHR32039">
    <property type="entry name" value="MAGNESIUM-CHELATASE SUBUNIT CHLI"/>
    <property type="match status" value="1"/>
</dbReference>
<dbReference type="InterPro" id="IPR045006">
    <property type="entry name" value="CHLI-like"/>
</dbReference>
<reference evidence="5 6" key="1">
    <citation type="journal article" date="2016" name="Nat. Commun.">
        <title>Thousands of microbial genomes shed light on interconnected biogeochemical processes in an aquifer system.</title>
        <authorList>
            <person name="Anantharaman K."/>
            <person name="Brown C.T."/>
            <person name="Hug L.A."/>
            <person name="Sharon I."/>
            <person name="Castelle C.J."/>
            <person name="Probst A.J."/>
            <person name="Thomas B.C."/>
            <person name="Singh A."/>
            <person name="Wilkins M.J."/>
            <person name="Karaoz U."/>
            <person name="Brodie E.L."/>
            <person name="Williams K.H."/>
            <person name="Hubbard S.S."/>
            <person name="Banfield J.F."/>
        </authorList>
    </citation>
    <scope>NUCLEOTIDE SEQUENCE [LARGE SCALE GENOMIC DNA]</scope>
</reference>
<dbReference type="InterPro" id="IPR000523">
    <property type="entry name" value="Mg_chelatse_chII-like_cat_dom"/>
</dbReference>
<protein>
    <recommendedName>
        <fullName evidence="4">AAA+ ATPase domain-containing protein</fullName>
    </recommendedName>
</protein>
<dbReference type="Proteomes" id="UP000176650">
    <property type="component" value="Unassembled WGS sequence"/>
</dbReference>
<comment type="caution">
    <text evidence="5">The sequence shown here is derived from an EMBL/GenBank/DDBJ whole genome shotgun (WGS) entry which is preliminary data.</text>
</comment>
<accession>A0A1F5BUS9</accession>
<keyword evidence="2" id="KW-0547">Nucleotide-binding</keyword>
<proteinExistence type="inferred from homology"/>
<dbReference type="NCBIfam" id="TIGR00368">
    <property type="entry name" value="YifB family Mg chelatase-like AAA ATPase"/>
    <property type="match status" value="1"/>
</dbReference>
<keyword evidence="3" id="KW-0067">ATP-binding</keyword>
<dbReference type="Pfam" id="PF13541">
    <property type="entry name" value="ChlI"/>
    <property type="match status" value="1"/>
</dbReference>
<dbReference type="Gene3D" id="3.30.230.10">
    <property type="match status" value="1"/>
</dbReference>
<organism evidence="5 6">
    <name type="scientific">Candidatus Azambacteria bacterium RIFCSPLOWO2_01_FULL_46_25</name>
    <dbReference type="NCBI Taxonomy" id="1797298"/>
    <lineage>
        <taxon>Bacteria</taxon>
        <taxon>Candidatus Azamiibacteriota</taxon>
    </lineage>
</organism>
<dbReference type="InterPro" id="IPR014721">
    <property type="entry name" value="Ribsml_uS5_D2-typ_fold_subgr"/>
</dbReference>
<evidence type="ECO:0000256" key="3">
    <source>
        <dbReference type="ARBA" id="ARBA00022840"/>
    </source>
</evidence>
<feature type="domain" description="AAA+ ATPase" evidence="4">
    <location>
        <begin position="217"/>
        <end position="400"/>
    </location>
</feature>
<dbReference type="SMART" id="SM00382">
    <property type="entry name" value="AAA"/>
    <property type="match status" value="1"/>
</dbReference>
<evidence type="ECO:0000313" key="6">
    <source>
        <dbReference type="Proteomes" id="UP000176650"/>
    </source>
</evidence>
<name>A0A1F5BUS9_9BACT</name>
<comment type="similarity">
    <text evidence="1">Belongs to the Mg-chelatase subunits D/I family. ComM subfamily.</text>
</comment>